<keyword evidence="8" id="KW-0456">Lyase</keyword>
<name>X1RWV1_9ZZZZ</name>
<evidence type="ECO:0000256" key="8">
    <source>
        <dbReference type="ARBA" id="ARBA00023239"/>
    </source>
</evidence>
<dbReference type="Pfam" id="PF02666">
    <property type="entry name" value="PS_Dcarbxylase"/>
    <property type="match status" value="1"/>
</dbReference>
<keyword evidence="10" id="KW-0670">Pyruvate</keyword>
<evidence type="ECO:0000256" key="1">
    <source>
        <dbReference type="ARBA" id="ARBA00022475"/>
    </source>
</evidence>
<evidence type="ECO:0008006" key="12">
    <source>
        <dbReference type="Google" id="ProtNLM"/>
    </source>
</evidence>
<dbReference type="NCBIfam" id="NF003685">
    <property type="entry name" value="PRK05305.2-5"/>
    <property type="match status" value="1"/>
</dbReference>
<dbReference type="AlphaFoldDB" id="X1RWV1"/>
<keyword evidence="6" id="KW-0865">Zymogen</keyword>
<comment type="caution">
    <text evidence="11">The sequence shown here is derived from an EMBL/GenBank/DDBJ whole genome shotgun (WGS) entry which is preliminary data.</text>
</comment>
<dbReference type="EMBL" id="BARW01006007">
    <property type="protein sequence ID" value="GAI85267.1"/>
    <property type="molecule type" value="Genomic_DNA"/>
</dbReference>
<evidence type="ECO:0000256" key="10">
    <source>
        <dbReference type="ARBA" id="ARBA00023317"/>
    </source>
</evidence>
<organism evidence="11">
    <name type="scientific">marine sediment metagenome</name>
    <dbReference type="NCBI Taxonomy" id="412755"/>
    <lineage>
        <taxon>unclassified sequences</taxon>
        <taxon>metagenomes</taxon>
        <taxon>ecological metagenomes</taxon>
    </lineage>
</organism>
<keyword evidence="4" id="KW-0443">Lipid metabolism</keyword>
<accession>X1RWV1</accession>
<dbReference type="PANTHER" id="PTHR35809:SF1">
    <property type="entry name" value="ARCHAETIDYLSERINE DECARBOXYLASE PROENZYME-RELATED"/>
    <property type="match status" value="1"/>
</dbReference>
<keyword evidence="9" id="KW-1208">Phospholipid metabolism</keyword>
<keyword evidence="3" id="KW-0210">Decarboxylase</keyword>
<keyword evidence="7" id="KW-0594">Phospholipid biosynthesis</keyword>
<gene>
    <name evidence="11" type="ORF">S12H4_12559</name>
</gene>
<keyword evidence="2" id="KW-0444">Lipid biosynthesis</keyword>
<dbReference type="HAMAP" id="MF_00664">
    <property type="entry name" value="PS_decarb_PSD_A"/>
    <property type="match status" value="1"/>
</dbReference>
<keyword evidence="5" id="KW-0472">Membrane</keyword>
<reference evidence="11" key="1">
    <citation type="journal article" date="2014" name="Front. Microbiol.">
        <title>High frequency of phylogenetically diverse reductive dehalogenase-homologous genes in deep subseafloor sedimentary metagenomes.</title>
        <authorList>
            <person name="Kawai M."/>
            <person name="Futagami T."/>
            <person name="Toyoda A."/>
            <person name="Takaki Y."/>
            <person name="Nishi S."/>
            <person name="Hori S."/>
            <person name="Arai W."/>
            <person name="Tsubouchi T."/>
            <person name="Morono Y."/>
            <person name="Uchiyama I."/>
            <person name="Ito T."/>
            <person name="Fujiyama A."/>
            <person name="Inagaki F."/>
            <person name="Takami H."/>
        </authorList>
    </citation>
    <scope>NUCLEOTIDE SEQUENCE</scope>
    <source>
        <strain evidence="11">Expedition CK06-06</strain>
    </source>
</reference>
<evidence type="ECO:0000256" key="3">
    <source>
        <dbReference type="ARBA" id="ARBA00022793"/>
    </source>
</evidence>
<keyword evidence="1" id="KW-1003">Cell membrane</keyword>
<evidence type="ECO:0000256" key="7">
    <source>
        <dbReference type="ARBA" id="ARBA00023209"/>
    </source>
</evidence>
<evidence type="ECO:0000256" key="2">
    <source>
        <dbReference type="ARBA" id="ARBA00022516"/>
    </source>
</evidence>
<dbReference type="InterPro" id="IPR003817">
    <property type="entry name" value="PS_Dcarbxylase"/>
</dbReference>
<evidence type="ECO:0000313" key="11">
    <source>
        <dbReference type="EMBL" id="GAI85267.1"/>
    </source>
</evidence>
<evidence type="ECO:0000256" key="4">
    <source>
        <dbReference type="ARBA" id="ARBA00023098"/>
    </source>
</evidence>
<proteinExistence type="inferred from homology"/>
<protein>
    <recommendedName>
        <fullName evidence="12">Phosphatidylserine decarboxylase</fullName>
    </recommendedName>
</protein>
<evidence type="ECO:0000256" key="5">
    <source>
        <dbReference type="ARBA" id="ARBA00023136"/>
    </source>
</evidence>
<dbReference type="PANTHER" id="PTHR35809">
    <property type="entry name" value="ARCHAETIDYLSERINE DECARBOXYLASE PROENZYME-RELATED"/>
    <property type="match status" value="1"/>
</dbReference>
<feature type="non-terminal residue" evidence="11">
    <location>
        <position position="1"/>
    </location>
</feature>
<evidence type="ECO:0000256" key="9">
    <source>
        <dbReference type="ARBA" id="ARBA00023264"/>
    </source>
</evidence>
<dbReference type="GO" id="GO:0008654">
    <property type="term" value="P:phospholipid biosynthetic process"/>
    <property type="evidence" value="ECO:0007669"/>
    <property type="project" value="UniProtKB-KW"/>
</dbReference>
<dbReference type="NCBIfam" id="NF003678">
    <property type="entry name" value="PRK05305.1-2"/>
    <property type="match status" value="1"/>
</dbReference>
<sequence length="210" mass="23622">GIPFIIIGIGLTSILLIINRESLAIPLAVLTLLAIYFFRDPERTHVTNERAVLTPADGKIISIDKLNNGDNHFQDRAIKISIFMSIFNAHINRIPIRGKIAQLSYHPGKFFLANRDKASLYNEHNIVALETYNRKKIVFVQIAGLIARRISCWVSKGDYVETGQRFGLIRFGSRLEVYLPPDSTLIVEKGEKVKAGQTVIGYLSESENKK</sequence>
<dbReference type="GO" id="GO:0004609">
    <property type="term" value="F:phosphatidylserine decarboxylase activity"/>
    <property type="evidence" value="ECO:0007669"/>
    <property type="project" value="InterPro"/>
</dbReference>
<dbReference type="InterPro" id="IPR033175">
    <property type="entry name" value="PSD-A"/>
</dbReference>
<evidence type="ECO:0000256" key="6">
    <source>
        <dbReference type="ARBA" id="ARBA00023145"/>
    </source>
</evidence>